<dbReference type="GO" id="GO:0005829">
    <property type="term" value="C:cytosol"/>
    <property type="evidence" value="ECO:0007669"/>
    <property type="project" value="TreeGrafter"/>
</dbReference>
<accession>A0AAW9PDY5</accession>
<dbReference type="CDD" id="cd05466">
    <property type="entry name" value="PBP2_LTTR_substrate"/>
    <property type="match status" value="1"/>
</dbReference>
<evidence type="ECO:0000256" key="1">
    <source>
        <dbReference type="ARBA" id="ARBA00009437"/>
    </source>
</evidence>
<evidence type="ECO:0000256" key="2">
    <source>
        <dbReference type="ARBA" id="ARBA00023015"/>
    </source>
</evidence>
<dbReference type="SUPFAM" id="SSF53850">
    <property type="entry name" value="Periplasmic binding protein-like II"/>
    <property type="match status" value="1"/>
</dbReference>
<dbReference type="SUPFAM" id="SSF46785">
    <property type="entry name" value="Winged helix' DNA-binding domain"/>
    <property type="match status" value="1"/>
</dbReference>
<evidence type="ECO:0000313" key="7">
    <source>
        <dbReference type="Proteomes" id="UP001176846"/>
    </source>
</evidence>
<proteinExistence type="inferred from homology"/>
<keyword evidence="2" id="KW-0805">Transcription regulation</keyword>
<dbReference type="InterPro" id="IPR036390">
    <property type="entry name" value="WH_DNA-bd_sf"/>
</dbReference>
<dbReference type="Gene3D" id="1.10.10.10">
    <property type="entry name" value="Winged helix-like DNA-binding domain superfamily/Winged helix DNA-binding domain"/>
    <property type="match status" value="1"/>
</dbReference>
<organism evidence="6 7">
    <name type="scientific">Klebsiella variicola</name>
    <dbReference type="NCBI Taxonomy" id="244366"/>
    <lineage>
        <taxon>Bacteria</taxon>
        <taxon>Pseudomonadati</taxon>
        <taxon>Pseudomonadota</taxon>
        <taxon>Gammaproteobacteria</taxon>
        <taxon>Enterobacterales</taxon>
        <taxon>Enterobacteriaceae</taxon>
        <taxon>Klebsiella/Raoultella group</taxon>
        <taxon>Klebsiella</taxon>
        <taxon>Klebsiella pneumoniae complex</taxon>
    </lineage>
</organism>
<dbReference type="Proteomes" id="UP001176846">
    <property type="component" value="Unassembled WGS sequence"/>
</dbReference>
<dbReference type="FunFam" id="1.10.10.10:FF:000001">
    <property type="entry name" value="LysR family transcriptional regulator"/>
    <property type="match status" value="1"/>
</dbReference>
<evidence type="ECO:0000256" key="4">
    <source>
        <dbReference type="ARBA" id="ARBA00023163"/>
    </source>
</evidence>
<gene>
    <name evidence="6" type="ORF">QAB22_008335</name>
</gene>
<dbReference type="Gene3D" id="3.40.190.10">
    <property type="entry name" value="Periplasmic binding protein-like II"/>
    <property type="match status" value="2"/>
</dbReference>
<dbReference type="InterPro" id="IPR000847">
    <property type="entry name" value="LysR_HTH_N"/>
</dbReference>
<reference evidence="6" key="2">
    <citation type="submission" date="2024-01" db="EMBL/GenBank/DDBJ databases">
        <authorList>
            <person name="Macesic N."/>
        </authorList>
    </citation>
    <scope>NUCLEOTIDE SEQUENCE</scope>
    <source>
        <strain evidence="6">CPO071</strain>
    </source>
</reference>
<reference evidence="6" key="1">
    <citation type="journal article" date="2023" name="Nat. Commun.">
        <title>Genomic dissection of endemic carbapenem resistance reveals metallo-beta-lactamase dissemination through clonal, plasmid and integron transfer.</title>
        <authorList>
            <person name="Macesic N."/>
            <person name="Hawkey J."/>
            <person name="Vezina B."/>
            <person name="Wisniewski J.A."/>
            <person name="Cottingham H."/>
            <person name="Blakeway L.V."/>
            <person name="Harshegyi T."/>
            <person name="Pragastis K."/>
            <person name="Badoordeen G.Z."/>
            <person name="Dennison A."/>
            <person name="Spelman D.W."/>
            <person name="Jenney A.W.J."/>
            <person name="Peleg A.Y."/>
        </authorList>
    </citation>
    <scope>NUCLEOTIDE SEQUENCE</scope>
    <source>
        <strain evidence="6">CPO071</strain>
    </source>
</reference>
<evidence type="ECO:0000313" key="6">
    <source>
        <dbReference type="EMBL" id="MEC6056566.1"/>
    </source>
</evidence>
<sequence>MMNEPWQRLPALSLKQLQYFVTLAQLRHFTDTASRLAISQPALSSALRQIETVLGGKLVNRTASAVTLTELGAAILPHAQRILSVAQAAFFDMQQIVEAGGDGTVRIGLVPSVSSLLFPLLPQTLAQAFPRLRIEFHDQTNDALIQALLRGEIDFGIGAIDSSVPAELLVYPLREDPFVVVLHRDDPLAAQAHLPWKQLVGRDIAVFSKGNIQRLVAALVESHRLTLTTRYQVDYIETLYGLVRSRLAVAILPALYTTHLQDPALQVAQLQQPALTRTVALMRGPQALPPLIEACFSLLQGELR</sequence>
<comment type="caution">
    <text evidence="6">The sequence shown here is derived from an EMBL/GenBank/DDBJ whole genome shotgun (WGS) entry which is preliminary data.</text>
</comment>
<protein>
    <submittedName>
        <fullName evidence="6">LysR family transcriptional regulator</fullName>
    </submittedName>
</protein>
<comment type="similarity">
    <text evidence="1">Belongs to the LysR transcriptional regulatory family.</text>
</comment>
<dbReference type="EMBL" id="JARTTN020000001">
    <property type="protein sequence ID" value="MEC6056566.1"/>
    <property type="molecule type" value="Genomic_DNA"/>
</dbReference>
<keyword evidence="4" id="KW-0804">Transcription</keyword>
<dbReference type="Pfam" id="PF00126">
    <property type="entry name" value="HTH_1"/>
    <property type="match status" value="1"/>
</dbReference>
<evidence type="ECO:0000256" key="3">
    <source>
        <dbReference type="ARBA" id="ARBA00023125"/>
    </source>
</evidence>
<dbReference type="PANTHER" id="PTHR30419:SF8">
    <property type="entry name" value="NITROGEN ASSIMILATION TRANSCRIPTIONAL ACTIVATOR-RELATED"/>
    <property type="match status" value="1"/>
</dbReference>
<dbReference type="InterPro" id="IPR005119">
    <property type="entry name" value="LysR_subst-bd"/>
</dbReference>
<dbReference type="AlphaFoldDB" id="A0AAW9PDY5"/>
<dbReference type="PRINTS" id="PR00039">
    <property type="entry name" value="HTHLYSR"/>
</dbReference>
<dbReference type="GO" id="GO:0003677">
    <property type="term" value="F:DNA binding"/>
    <property type="evidence" value="ECO:0007669"/>
    <property type="project" value="UniProtKB-KW"/>
</dbReference>
<keyword evidence="3" id="KW-0238">DNA-binding</keyword>
<evidence type="ECO:0000259" key="5">
    <source>
        <dbReference type="PROSITE" id="PS50931"/>
    </source>
</evidence>
<dbReference type="PANTHER" id="PTHR30419">
    <property type="entry name" value="HTH-TYPE TRANSCRIPTIONAL REGULATOR YBHD"/>
    <property type="match status" value="1"/>
</dbReference>
<dbReference type="GO" id="GO:0003700">
    <property type="term" value="F:DNA-binding transcription factor activity"/>
    <property type="evidence" value="ECO:0007669"/>
    <property type="project" value="InterPro"/>
</dbReference>
<feature type="domain" description="HTH lysR-type" evidence="5">
    <location>
        <begin position="12"/>
        <end position="69"/>
    </location>
</feature>
<name>A0AAW9PDY5_KLEVA</name>
<dbReference type="RefSeq" id="WP_177330360.1">
    <property type="nucleotide sequence ID" value="NZ_FLER01000003.1"/>
</dbReference>
<dbReference type="Pfam" id="PF03466">
    <property type="entry name" value="LysR_substrate"/>
    <property type="match status" value="1"/>
</dbReference>
<dbReference type="InterPro" id="IPR050950">
    <property type="entry name" value="HTH-type_LysR_regulators"/>
</dbReference>
<dbReference type="InterPro" id="IPR036388">
    <property type="entry name" value="WH-like_DNA-bd_sf"/>
</dbReference>
<dbReference type="PROSITE" id="PS50931">
    <property type="entry name" value="HTH_LYSR"/>
    <property type="match status" value="1"/>
</dbReference>